<dbReference type="PANTHER" id="PTHR38462">
    <property type="entry name" value="EXONUCLEASE-LIKE PROTEIN"/>
    <property type="match status" value="1"/>
</dbReference>
<sequence>MPHWVFTTSLYNITLFSKNCYNDLAIFRIIFYTIRKVIVKMLTNKIFNYQFMPEYAKLFLPADIQEEDILFFDIETTGLSHRNSRVYLIGAALCAEGKWEMIQFLAQEESEEEERAVLEAFQSLCAQKRCFVHFNGSTFDIPYLQHKYQSCRLTAPFTDAVSIDLYRILQPFRPLLQTPNFRQKSLEPLAGYKRQDTMDGKELIKVYRTYAKTGQESLLKLLFLHNHDDVEGMGRLLAFGAILALFRGEFRVHSVLAVTDKAMDGSLLQEVLFTVKLPLSFPVPLSFSLPCAYVTLEKDCCKMKMPLLEGTLKYYYADYKNYYYLPLEDEAVHKSVGVYVDPSCREKAKASNCCKRVSGYFLRAFGTPCMPVLKESYESGDSYIQWTDSFLQNQEMQKSYLLEYLKSQVHI</sequence>
<name>A0A7G5MUD3_9FIRM</name>
<protein>
    <recommendedName>
        <fullName evidence="1">YprB ribonuclease H-like domain-containing protein</fullName>
    </recommendedName>
</protein>
<evidence type="ECO:0000313" key="3">
    <source>
        <dbReference type="Proteomes" id="UP000515789"/>
    </source>
</evidence>
<dbReference type="SUPFAM" id="SSF53098">
    <property type="entry name" value="Ribonuclease H-like"/>
    <property type="match status" value="1"/>
</dbReference>
<evidence type="ECO:0000313" key="2">
    <source>
        <dbReference type="EMBL" id="QMW78226.1"/>
    </source>
</evidence>
<dbReference type="InterPro" id="IPR036397">
    <property type="entry name" value="RNaseH_sf"/>
</dbReference>
<dbReference type="EMBL" id="CP039126">
    <property type="protein sequence ID" value="QMW78226.1"/>
    <property type="molecule type" value="Genomic_DNA"/>
</dbReference>
<dbReference type="AlphaFoldDB" id="A0A7G5MUD3"/>
<reference evidence="2 3" key="1">
    <citation type="submission" date="2019-04" db="EMBL/GenBank/DDBJ databases">
        <authorList>
            <person name="Schori C."/>
            <person name="Ahrens C."/>
        </authorList>
    </citation>
    <scope>NUCLEOTIDE SEQUENCE [LARGE SCALE GENOMIC DNA]</scope>
    <source>
        <strain evidence="2 3">DSM 2950</strain>
    </source>
</reference>
<dbReference type="GO" id="GO:0003676">
    <property type="term" value="F:nucleic acid binding"/>
    <property type="evidence" value="ECO:0007669"/>
    <property type="project" value="InterPro"/>
</dbReference>
<dbReference type="Pfam" id="PF13482">
    <property type="entry name" value="RNase_H_2"/>
    <property type="match status" value="1"/>
</dbReference>
<organism evidence="2 3">
    <name type="scientific">Blautia producta</name>
    <dbReference type="NCBI Taxonomy" id="33035"/>
    <lineage>
        <taxon>Bacteria</taxon>
        <taxon>Bacillati</taxon>
        <taxon>Bacillota</taxon>
        <taxon>Clostridia</taxon>
        <taxon>Lachnospirales</taxon>
        <taxon>Lachnospiraceae</taxon>
        <taxon>Blautia</taxon>
    </lineage>
</organism>
<evidence type="ECO:0000259" key="1">
    <source>
        <dbReference type="Pfam" id="PF13482"/>
    </source>
</evidence>
<dbReference type="InterPro" id="IPR038720">
    <property type="entry name" value="YprB_RNase_H-like_dom"/>
</dbReference>
<dbReference type="InterPro" id="IPR012337">
    <property type="entry name" value="RNaseH-like_sf"/>
</dbReference>
<feature type="domain" description="YprB ribonuclease H-like" evidence="1">
    <location>
        <begin position="70"/>
        <end position="236"/>
    </location>
</feature>
<dbReference type="PANTHER" id="PTHR38462:SF1">
    <property type="entry name" value="YPRB RIBONUCLEASE H-LIKE DOMAIN-CONTAINING PROTEIN"/>
    <property type="match status" value="1"/>
</dbReference>
<accession>A0A7G5MUD3</accession>
<dbReference type="Gene3D" id="3.30.420.10">
    <property type="entry name" value="Ribonuclease H-like superfamily/Ribonuclease H"/>
    <property type="match status" value="1"/>
</dbReference>
<proteinExistence type="predicted"/>
<dbReference type="Proteomes" id="UP000515789">
    <property type="component" value="Chromosome"/>
</dbReference>
<gene>
    <name evidence="2" type="ORF">E5259_11805</name>
</gene>